<protein>
    <submittedName>
        <fullName evidence="2">Uncharacterized protein</fullName>
    </submittedName>
</protein>
<proteinExistence type="predicted"/>
<dbReference type="STRING" id="1441469.A0A1Q5Q8S6"/>
<feature type="compositionally biased region" description="Low complexity" evidence="1">
    <location>
        <begin position="23"/>
        <end position="43"/>
    </location>
</feature>
<feature type="compositionally biased region" description="Low complexity" evidence="1">
    <location>
        <begin position="69"/>
        <end position="94"/>
    </location>
</feature>
<dbReference type="RefSeq" id="XP_020120636.1">
    <property type="nucleotide sequence ID" value="XM_020266503.1"/>
</dbReference>
<organism evidence="2 3">
    <name type="scientific">Talaromyces atroroseus</name>
    <dbReference type="NCBI Taxonomy" id="1441469"/>
    <lineage>
        <taxon>Eukaryota</taxon>
        <taxon>Fungi</taxon>
        <taxon>Dikarya</taxon>
        <taxon>Ascomycota</taxon>
        <taxon>Pezizomycotina</taxon>
        <taxon>Eurotiomycetes</taxon>
        <taxon>Eurotiomycetidae</taxon>
        <taxon>Eurotiales</taxon>
        <taxon>Trichocomaceae</taxon>
        <taxon>Talaromyces</taxon>
        <taxon>Talaromyces sect. Trachyspermi</taxon>
    </lineage>
</organism>
<accession>A0A1Q5Q8S6</accession>
<feature type="compositionally biased region" description="Pro residues" evidence="1">
    <location>
        <begin position="102"/>
        <end position="112"/>
    </location>
</feature>
<gene>
    <name evidence="2" type="ORF">UA08_04206</name>
</gene>
<feature type="compositionally biased region" description="Polar residues" evidence="1">
    <location>
        <begin position="44"/>
        <end position="60"/>
    </location>
</feature>
<sequence>MPPIRTFKSAPINPHSAHNDSAQQEQTQTETQQDNTSDDSTNNVPSWTPATPTTVLNTASYPAAKPGAYAVPAPTSSSSTGTTFVTPTKTFPYTDGSGTETPSPPAPQPVSRPSPTASTGQRAGKGGIPPPPKKGEPVQPASYYAPPQGMTTATATSSIATLPNMGVQPQQQQNYYYPPVETRSASSTILGSNNTNNSAFEGDESIGQDILNTTKSWMASAGEKLAEAEEGVWRFVNSK</sequence>
<dbReference type="Proteomes" id="UP000214365">
    <property type="component" value="Unassembled WGS sequence"/>
</dbReference>
<comment type="caution">
    <text evidence="2">The sequence shown here is derived from an EMBL/GenBank/DDBJ whole genome shotgun (WGS) entry which is preliminary data.</text>
</comment>
<keyword evidence="3" id="KW-1185">Reference proteome</keyword>
<evidence type="ECO:0000256" key="1">
    <source>
        <dbReference type="SAM" id="MobiDB-lite"/>
    </source>
</evidence>
<evidence type="ECO:0000313" key="3">
    <source>
        <dbReference type="Proteomes" id="UP000214365"/>
    </source>
</evidence>
<dbReference type="OrthoDB" id="4526754at2759"/>
<evidence type="ECO:0000313" key="2">
    <source>
        <dbReference type="EMBL" id="OKL60515.1"/>
    </source>
</evidence>
<feature type="region of interest" description="Disordered" evidence="1">
    <location>
        <begin position="1"/>
        <end position="156"/>
    </location>
</feature>
<dbReference type="EMBL" id="LFMY01000005">
    <property type="protein sequence ID" value="OKL60515.1"/>
    <property type="molecule type" value="Genomic_DNA"/>
</dbReference>
<dbReference type="AlphaFoldDB" id="A0A1Q5Q8S6"/>
<reference evidence="2 3" key="1">
    <citation type="submission" date="2015-06" db="EMBL/GenBank/DDBJ databases">
        <title>Talaromyces atroroseus IBT 11181 draft genome.</title>
        <authorList>
            <person name="Rasmussen K.B."/>
            <person name="Rasmussen S."/>
            <person name="Petersen B."/>
            <person name="Sicheritz-Ponten T."/>
            <person name="Mortensen U.H."/>
            <person name="Thrane U."/>
        </authorList>
    </citation>
    <scope>NUCLEOTIDE SEQUENCE [LARGE SCALE GENOMIC DNA]</scope>
    <source>
        <strain evidence="2 3">IBT 11181</strain>
    </source>
</reference>
<name>A0A1Q5Q8S6_TALAT</name>
<dbReference type="GeneID" id="31003961"/>